<dbReference type="EMBL" id="JANAWD010000740">
    <property type="protein sequence ID" value="KAJ3476191.1"/>
    <property type="molecule type" value="Genomic_DNA"/>
</dbReference>
<feature type="compositionally biased region" description="Low complexity" evidence="1">
    <location>
        <begin position="239"/>
        <end position="258"/>
    </location>
</feature>
<name>A0AAD5UW62_9APHY</name>
<keyword evidence="5" id="KW-1185">Reference proteome</keyword>
<feature type="transmembrane region" description="Helical" evidence="2">
    <location>
        <begin position="279"/>
        <end position="299"/>
    </location>
</feature>
<feature type="compositionally biased region" description="Pro residues" evidence="1">
    <location>
        <begin position="169"/>
        <end position="183"/>
    </location>
</feature>
<feature type="compositionally biased region" description="Polar residues" evidence="1">
    <location>
        <begin position="365"/>
        <end position="377"/>
    </location>
</feature>
<comment type="caution">
    <text evidence="4">The sequence shown here is derived from an EMBL/GenBank/DDBJ whole genome shotgun (WGS) entry which is preliminary data.</text>
</comment>
<organism evidence="4 5">
    <name type="scientific">Meripilus lineatus</name>
    <dbReference type="NCBI Taxonomy" id="2056292"/>
    <lineage>
        <taxon>Eukaryota</taxon>
        <taxon>Fungi</taxon>
        <taxon>Dikarya</taxon>
        <taxon>Basidiomycota</taxon>
        <taxon>Agaricomycotina</taxon>
        <taxon>Agaricomycetes</taxon>
        <taxon>Polyporales</taxon>
        <taxon>Meripilaceae</taxon>
        <taxon>Meripilus</taxon>
    </lineage>
</organism>
<dbReference type="Gene3D" id="2.60.120.260">
    <property type="entry name" value="Galactose-binding domain-like"/>
    <property type="match status" value="1"/>
</dbReference>
<feature type="region of interest" description="Disordered" evidence="1">
    <location>
        <begin position="314"/>
        <end position="383"/>
    </location>
</feature>
<evidence type="ECO:0000256" key="3">
    <source>
        <dbReference type="SAM" id="SignalP"/>
    </source>
</evidence>
<protein>
    <recommendedName>
        <fullName evidence="6">Mid2 domain-containing protein</fullName>
    </recommendedName>
</protein>
<evidence type="ECO:0000313" key="5">
    <source>
        <dbReference type="Proteomes" id="UP001212997"/>
    </source>
</evidence>
<reference evidence="4" key="1">
    <citation type="submission" date="2022-07" db="EMBL/GenBank/DDBJ databases">
        <title>Genome Sequence of Physisporinus lineatus.</title>
        <authorList>
            <person name="Buettner E."/>
        </authorList>
    </citation>
    <scope>NUCLEOTIDE SEQUENCE</scope>
    <source>
        <strain evidence="4">VT162</strain>
    </source>
</reference>
<feature type="compositionally biased region" description="Low complexity" evidence="1">
    <location>
        <begin position="155"/>
        <end position="168"/>
    </location>
</feature>
<feature type="region of interest" description="Disordered" evidence="1">
    <location>
        <begin position="154"/>
        <end position="201"/>
    </location>
</feature>
<evidence type="ECO:0000313" key="4">
    <source>
        <dbReference type="EMBL" id="KAJ3476191.1"/>
    </source>
</evidence>
<accession>A0AAD5UW62</accession>
<keyword evidence="2" id="KW-1133">Transmembrane helix</keyword>
<dbReference type="Proteomes" id="UP001212997">
    <property type="component" value="Unassembled WGS sequence"/>
</dbReference>
<evidence type="ECO:0000256" key="2">
    <source>
        <dbReference type="SAM" id="Phobius"/>
    </source>
</evidence>
<keyword evidence="2" id="KW-0812">Transmembrane</keyword>
<evidence type="ECO:0008006" key="6">
    <source>
        <dbReference type="Google" id="ProtNLM"/>
    </source>
</evidence>
<dbReference type="AlphaFoldDB" id="A0AAD5UW62"/>
<feature type="signal peptide" evidence="3">
    <location>
        <begin position="1"/>
        <end position="23"/>
    </location>
</feature>
<evidence type="ECO:0000256" key="1">
    <source>
        <dbReference type="SAM" id="MobiDB-lite"/>
    </source>
</evidence>
<feature type="chain" id="PRO_5042103074" description="Mid2 domain-containing protein" evidence="3">
    <location>
        <begin position="24"/>
        <end position="426"/>
    </location>
</feature>
<keyword evidence="2" id="KW-0472">Membrane</keyword>
<gene>
    <name evidence="4" type="ORF">NLI96_g11329</name>
</gene>
<keyword evidence="3" id="KW-0732">Signal</keyword>
<feature type="compositionally biased region" description="Basic and acidic residues" evidence="1">
    <location>
        <begin position="348"/>
        <end position="360"/>
    </location>
</feature>
<feature type="compositionally biased region" description="Polar residues" evidence="1">
    <location>
        <begin position="314"/>
        <end position="344"/>
    </location>
</feature>
<sequence>MRHSNHFEVLLWLLASSVSLASATAIIRIFDDRDPHVLYKGNWAGRGSQAEYHGTTSESRTPGDAAVFTFIGTQVAVYGTIGPTRNHTIQSTYSIDQGSPESFTAPSDTNQTQYNICLYNSGQLTNSSHTLTIVNQGAWYYLDHIDVTVPDSIPSTPVSTSLIESSSIPPSPPSSPLPPPNQPPMSSTPIQHNEGPMRGPSTSILVTTSLLVSTSLSEQQTTALQQRIASSTVITTLSSRETVGSSSMMSSSTSLIPSDLPQSTTLSFPSGKPTRLSNGVIAGIAITSCTALFVCLVMLHFCLRRRQTDVEVDTTTTPMSSPFYSQRTGLSPTSLAKNHTSPPADTSADFHEAADARHSIPDPTMPTNRRFSIQSTRGTEKVSVDIPRESTVAEGVLPRGGSNPEVRIAVDNVSIHASTLPPVYSP</sequence>
<proteinExistence type="predicted"/>
<feature type="region of interest" description="Disordered" evidence="1">
    <location>
        <begin position="239"/>
        <end position="271"/>
    </location>
</feature>